<dbReference type="EMBL" id="BGZK01000165">
    <property type="protein sequence ID" value="GBP24788.1"/>
    <property type="molecule type" value="Genomic_DNA"/>
</dbReference>
<reference evidence="2 3" key="1">
    <citation type="journal article" date="2019" name="Commun. Biol.">
        <title>The bagworm genome reveals a unique fibroin gene that provides high tensile strength.</title>
        <authorList>
            <person name="Kono N."/>
            <person name="Nakamura H."/>
            <person name="Ohtoshi R."/>
            <person name="Tomita M."/>
            <person name="Numata K."/>
            <person name="Arakawa K."/>
        </authorList>
    </citation>
    <scope>NUCLEOTIDE SEQUENCE [LARGE SCALE GENOMIC DNA]</scope>
</reference>
<dbReference type="Proteomes" id="UP000299102">
    <property type="component" value="Unassembled WGS sequence"/>
</dbReference>
<sequence length="402" mass="45438">MGEKTVPEGRVEPPREAGRWGSPERALTRPTLESASGFANDIKTVISVLRTVKSSEIFEFSYDITPCRNGEDKLFVLVDRTDARIDDLTSRPSTLDIAITKGVSLYVNCIEPLHGLVSNHRPVLLRMGPPAGVFPKPIIKITDWKRVSTALEEMEGRKEPHGRHYSLTLSLLEMNQEKTKCLSDSLELQCSPTIPPNDSHHITRIEEEVRHKTALELRDNLSPVSLDEVQKLVKNLKDKKLRAAMALANDMSRPLAGVQLALFADDTAFYLRGPTEAWLDGSKPRGSRLTPRNRRLSLLYIEKVEALWSSPKMSNGPNLYWCPSDFLCREDPLKGSSTRQVTRRQHPRVLSCRVSGFQFHTTRAHGRANVRKHYLPPPRRKRKKNASVTVVLRPLLVKLVLQ</sequence>
<proteinExistence type="predicted"/>
<accession>A0A4C1UEI7</accession>
<dbReference type="AlphaFoldDB" id="A0A4C1UEI7"/>
<protein>
    <submittedName>
        <fullName evidence="2">Uncharacterized protein</fullName>
    </submittedName>
</protein>
<evidence type="ECO:0000313" key="3">
    <source>
        <dbReference type="Proteomes" id="UP000299102"/>
    </source>
</evidence>
<dbReference type="OrthoDB" id="412981at2759"/>
<organism evidence="2 3">
    <name type="scientific">Eumeta variegata</name>
    <name type="common">Bagworm moth</name>
    <name type="synonym">Eumeta japonica</name>
    <dbReference type="NCBI Taxonomy" id="151549"/>
    <lineage>
        <taxon>Eukaryota</taxon>
        <taxon>Metazoa</taxon>
        <taxon>Ecdysozoa</taxon>
        <taxon>Arthropoda</taxon>
        <taxon>Hexapoda</taxon>
        <taxon>Insecta</taxon>
        <taxon>Pterygota</taxon>
        <taxon>Neoptera</taxon>
        <taxon>Endopterygota</taxon>
        <taxon>Lepidoptera</taxon>
        <taxon>Glossata</taxon>
        <taxon>Ditrysia</taxon>
        <taxon>Tineoidea</taxon>
        <taxon>Psychidae</taxon>
        <taxon>Oiketicinae</taxon>
        <taxon>Eumeta</taxon>
    </lineage>
</organism>
<feature type="compositionally biased region" description="Basic and acidic residues" evidence="1">
    <location>
        <begin position="1"/>
        <end position="18"/>
    </location>
</feature>
<feature type="region of interest" description="Disordered" evidence="1">
    <location>
        <begin position="1"/>
        <end position="26"/>
    </location>
</feature>
<evidence type="ECO:0000313" key="2">
    <source>
        <dbReference type="EMBL" id="GBP24788.1"/>
    </source>
</evidence>
<evidence type="ECO:0000256" key="1">
    <source>
        <dbReference type="SAM" id="MobiDB-lite"/>
    </source>
</evidence>
<comment type="caution">
    <text evidence="2">The sequence shown here is derived from an EMBL/GenBank/DDBJ whole genome shotgun (WGS) entry which is preliminary data.</text>
</comment>
<keyword evidence="3" id="KW-1185">Reference proteome</keyword>
<gene>
    <name evidence="2" type="ORF">EVAR_79635_1</name>
</gene>
<name>A0A4C1UEI7_EUMVA</name>